<reference evidence="3 4" key="1">
    <citation type="submission" date="2018-10" db="EMBL/GenBank/DDBJ databases">
        <title>Draft genome of Cortibacter populi DSM10536.</title>
        <authorList>
            <person name="Bernier A.-M."/>
            <person name="Bernard K."/>
        </authorList>
    </citation>
    <scope>NUCLEOTIDE SEQUENCE [LARGE SCALE GENOMIC DNA]</scope>
    <source>
        <strain evidence="3 4">DSM 105136</strain>
    </source>
</reference>
<protein>
    <submittedName>
        <fullName evidence="3">Virulence protein E</fullName>
    </submittedName>
</protein>
<dbReference type="Proteomes" id="UP000278006">
    <property type="component" value="Unassembled WGS sequence"/>
</dbReference>
<accession>A0A3M6QUL9</accession>
<feature type="compositionally biased region" description="Gly residues" evidence="1">
    <location>
        <begin position="412"/>
        <end position="428"/>
    </location>
</feature>
<feature type="compositionally biased region" description="Low complexity" evidence="1">
    <location>
        <begin position="873"/>
        <end position="896"/>
    </location>
</feature>
<dbReference type="Pfam" id="PF05272">
    <property type="entry name" value="VapE-like_dom"/>
    <property type="match status" value="1"/>
</dbReference>
<dbReference type="EMBL" id="RDQO01000002">
    <property type="protein sequence ID" value="RMX06727.1"/>
    <property type="molecule type" value="Genomic_DNA"/>
</dbReference>
<feature type="domain" description="Virulence-associated protein E-like" evidence="2">
    <location>
        <begin position="548"/>
        <end position="766"/>
    </location>
</feature>
<gene>
    <name evidence="3" type="ORF">D8I35_09505</name>
</gene>
<dbReference type="OrthoDB" id="110640at2"/>
<feature type="region of interest" description="Disordered" evidence="1">
    <location>
        <begin position="389"/>
        <end position="437"/>
    </location>
</feature>
<dbReference type="PANTHER" id="PTHR34985">
    <property type="entry name" value="SLR0554 PROTEIN"/>
    <property type="match status" value="1"/>
</dbReference>
<evidence type="ECO:0000259" key="2">
    <source>
        <dbReference type="Pfam" id="PF05272"/>
    </source>
</evidence>
<dbReference type="PANTHER" id="PTHR34985:SF1">
    <property type="entry name" value="SLR0554 PROTEIN"/>
    <property type="match status" value="1"/>
</dbReference>
<dbReference type="InterPro" id="IPR007936">
    <property type="entry name" value="VapE-like_dom"/>
</dbReference>
<evidence type="ECO:0000313" key="4">
    <source>
        <dbReference type="Proteomes" id="UP000278006"/>
    </source>
</evidence>
<organism evidence="3 4">
    <name type="scientific">Corticibacter populi</name>
    <dbReference type="NCBI Taxonomy" id="1550736"/>
    <lineage>
        <taxon>Bacteria</taxon>
        <taxon>Pseudomonadati</taxon>
        <taxon>Pseudomonadota</taxon>
        <taxon>Betaproteobacteria</taxon>
        <taxon>Burkholderiales</taxon>
        <taxon>Comamonadaceae</taxon>
        <taxon>Corticibacter</taxon>
    </lineage>
</organism>
<evidence type="ECO:0000313" key="3">
    <source>
        <dbReference type="EMBL" id="RMX06727.1"/>
    </source>
</evidence>
<feature type="region of interest" description="Disordered" evidence="1">
    <location>
        <begin position="837"/>
        <end position="909"/>
    </location>
</feature>
<dbReference type="AlphaFoldDB" id="A0A3M6QUL9"/>
<keyword evidence="4" id="KW-1185">Reference proteome</keyword>
<sequence length="909" mass="98774">MQRRDDLPPINFSALAEALLARAETLVPLWLQGGNIVGHEYVCAGLGGGAGRSCSVNLTTGAWADFSGDDKGSDLLSLYAAIHGLPSQGKAARQVAEELGLESIAGIVKGGNTPVAPAANPRPALPPKAAPPKKERETWTPIVPVPGHAPAPTFWHHERKDPAHTACYVVAGAVYGYVVRFIGSDGRKITMPYVFARSDRDGSCKWVWRGWDEPRPLYYPGGQPPGGRRVVLVEGEIKGEVLQSLLDATDPGRWCVASWPNGSKSWHKADWSWLAGCDVLLWPDCDAKRERLSKEQQQQTEGDAEARAALEAVQPLLPEAKQPGMAAMLGIGALLRDTHGGTVGLLPIPAPGERPDGWDARDAIETDGWTGADVLAFFDRSRPLLAAADAPAGADADPPAAGKAAQGKKRGGPVGTGAGGDGKTGGKAGPELVPPRKGTPAWLEPYWDWEKARWLVSRRVVIDALENDPDLAGVVAYNELTNSIQCRRAWPWPHAKPGDVRNADALLLGKYLTDTYGLPAISRASLDEAIQTVAEAERYHPIREWLIGLQWDGTPRLGKWLLYVLGETPQSINARLFEYLGLVGRYWLQGMVWRVMEPGCKFDYCPVLEGAGGLRKSTLVEVLASSAFFSDTPFDMSHGKEAQEQVQGVWAYEIAELAAMSKADVNAIKAFISSKVDRYRVAYGATVESFPRQCVLVGTTNEDTYLRDRTGNRRWWPVPVRHQINTEWVQRWREQLFAEAFALYLQGEAYTPSPDQEQRLFRPMQDSRLVETAVESELLRVLTRRPGGTGILEIINIDAKFVTIAQIVTALGIDAAKSTPGLEGQIRGWLKQAGWTHGKQRINGTPANGYKRPEVWPPKDAVAGLDEEPADVPAEQAGQDGPGAADAAPSGDSGPPVADYFGEGWDEPF</sequence>
<evidence type="ECO:0000256" key="1">
    <source>
        <dbReference type="SAM" id="MobiDB-lite"/>
    </source>
</evidence>
<feature type="region of interest" description="Disordered" evidence="1">
    <location>
        <begin position="115"/>
        <end position="143"/>
    </location>
</feature>
<name>A0A3M6QUL9_9BURK</name>
<comment type="caution">
    <text evidence="3">The sequence shown here is derived from an EMBL/GenBank/DDBJ whole genome shotgun (WGS) entry which is preliminary data.</text>
</comment>
<proteinExistence type="predicted"/>
<dbReference type="RefSeq" id="WP_122228564.1">
    <property type="nucleotide sequence ID" value="NZ_RDQO01000002.1"/>
</dbReference>
<feature type="compositionally biased region" description="Low complexity" evidence="1">
    <location>
        <begin position="389"/>
        <end position="405"/>
    </location>
</feature>